<evidence type="ECO:0000256" key="5">
    <source>
        <dbReference type="ARBA" id="ARBA00022975"/>
    </source>
</evidence>
<dbReference type="InterPro" id="IPR050138">
    <property type="entry name" value="DHOase/Allantoinase_Hydrolase"/>
</dbReference>
<dbReference type="InterPro" id="IPR011059">
    <property type="entry name" value="Metal-dep_hydrolase_composite"/>
</dbReference>
<dbReference type="GO" id="GO:0044205">
    <property type="term" value="P:'de novo' UMP biosynthetic process"/>
    <property type="evidence" value="ECO:0007669"/>
    <property type="project" value="UniProtKB-UniRule"/>
</dbReference>
<keyword evidence="9" id="KW-1185">Reference proteome</keyword>
<dbReference type="EC" id="3.5.2.3" evidence="6"/>
<organism evidence="8 9">
    <name type="scientific">Egibacter rhizosphaerae</name>
    <dbReference type="NCBI Taxonomy" id="1670831"/>
    <lineage>
        <taxon>Bacteria</taxon>
        <taxon>Bacillati</taxon>
        <taxon>Actinomycetota</taxon>
        <taxon>Nitriliruptoria</taxon>
        <taxon>Egibacterales</taxon>
        <taxon>Egibacteraceae</taxon>
        <taxon>Egibacter</taxon>
    </lineage>
</organism>
<feature type="binding site" evidence="6">
    <location>
        <begin position="62"/>
        <end position="64"/>
    </location>
    <ligand>
        <name>substrate</name>
    </ligand>
</feature>
<dbReference type="OrthoDB" id="9803027at2"/>
<comment type="similarity">
    <text evidence="2 6">Belongs to the metallo-dependent hydrolases superfamily. DHOase family. Class I DHOase subfamily.</text>
</comment>
<dbReference type="GO" id="GO:0004038">
    <property type="term" value="F:allantoinase activity"/>
    <property type="evidence" value="ECO:0007669"/>
    <property type="project" value="TreeGrafter"/>
</dbReference>
<dbReference type="CDD" id="cd01317">
    <property type="entry name" value="DHOase_IIa"/>
    <property type="match status" value="1"/>
</dbReference>
<dbReference type="Gene3D" id="2.30.40.10">
    <property type="entry name" value="Urease, subunit C, domain 1"/>
    <property type="match status" value="1"/>
</dbReference>
<evidence type="ECO:0000256" key="6">
    <source>
        <dbReference type="HAMAP-Rule" id="MF_00220"/>
    </source>
</evidence>
<evidence type="ECO:0000313" key="9">
    <source>
        <dbReference type="Proteomes" id="UP000291469"/>
    </source>
</evidence>
<sequence>MTGQLLTFTGARVVDPARGVDEIANVVVEDDRIASAGEESRGLRIDAAGLVISPGLVDLHTHLREPGGEDAETVATGTAAAAVGGYTAVCAMANTDPVCDHAGVVEQVLRLARDAARCDVFPTGAITRGLGGSELAEMGSMAALGVGCFSDDGHPVQSARVLRQAMAYARTWDAIICNHAEDSDLAAGGQLHAGEVAGRLGLSGRPAEAEEIMVARDLRLAASSGVRLHVPHVSTAGAVELIREAKARGVRVTAEVTPHHLCLTDESAVGYDPVFKVNPPLRTSVDIDALRRGLADGTIDAIATDHAPHSHEQKDQEWTQAPPGMVGLETALAVTLTELVPDDELATPGGAGGAPPDGLLSLSGLVDRLSTRPAAVWGLSEHGGPLEVGAPATFTVFDPQERWTVDPAALRGRARNTPFAGRRLRGRVRYTLLRGRFTCRDGEPAEPLATSPAVHP</sequence>
<dbReference type="KEGG" id="erz:ER308_19485"/>
<dbReference type="InterPro" id="IPR002195">
    <property type="entry name" value="Dihydroorotase_CS"/>
</dbReference>
<proteinExistence type="inferred from homology"/>
<name>A0A411YLN3_9ACTN</name>
<dbReference type="GO" id="GO:0008270">
    <property type="term" value="F:zinc ion binding"/>
    <property type="evidence" value="ECO:0007669"/>
    <property type="project" value="UniProtKB-UniRule"/>
</dbReference>
<dbReference type="UniPathway" id="UPA00070">
    <property type="reaction ID" value="UER00117"/>
</dbReference>
<comment type="function">
    <text evidence="1 6">Catalyzes the reversible cyclization of carbamoyl aspartate to dihydroorotate.</text>
</comment>
<feature type="binding site" evidence="6">
    <location>
        <position position="232"/>
    </location>
    <ligand>
        <name>Zn(2+)</name>
        <dbReference type="ChEBI" id="CHEBI:29105"/>
        <label>2</label>
    </ligand>
</feature>
<feature type="binding site" evidence="6">
    <location>
        <position position="179"/>
    </location>
    <ligand>
        <name>Zn(2+)</name>
        <dbReference type="ChEBI" id="CHEBI:29105"/>
        <label>2</label>
    </ligand>
</feature>
<evidence type="ECO:0000256" key="3">
    <source>
        <dbReference type="ARBA" id="ARBA00022723"/>
    </source>
</evidence>
<evidence type="ECO:0000313" key="8">
    <source>
        <dbReference type="EMBL" id="QBI22136.1"/>
    </source>
</evidence>
<dbReference type="EMBL" id="CP036402">
    <property type="protein sequence ID" value="QBI22136.1"/>
    <property type="molecule type" value="Genomic_DNA"/>
</dbReference>
<dbReference type="SUPFAM" id="SSF51338">
    <property type="entry name" value="Composite domain of metallo-dependent hydrolases"/>
    <property type="match status" value="1"/>
</dbReference>
<dbReference type="HAMAP" id="MF_00220_B">
    <property type="entry name" value="PyrC_classI_B"/>
    <property type="match status" value="1"/>
</dbReference>
<feature type="binding site" evidence="6">
    <location>
        <position position="309"/>
    </location>
    <ligand>
        <name>substrate</name>
    </ligand>
</feature>
<protein>
    <recommendedName>
        <fullName evidence="6">Dihydroorotase</fullName>
        <shortName evidence="6">DHOase</shortName>
        <ecNumber evidence="6">3.5.2.3</ecNumber>
    </recommendedName>
</protein>
<feature type="binding site" evidence="6">
    <location>
        <begin position="323"/>
        <end position="324"/>
    </location>
    <ligand>
        <name>substrate</name>
    </ligand>
</feature>
<evidence type="ECO:0000256" key="2">
    <source>
        <dbReference type="ARBA" id="ARBA00010286"/>
    </source>
</evidence>
<feature type="binding site" evidence="6">
    <location>
        <position position="152"/>
    </location>
    <ligand>
        <name>Zn(2+)</name>
        <dbReference type="ChEBI" id="CHEBI:29105"/>
        <label>2</label>
    </ligand>
</feature>
<accession>A0A411YLN3</accession>
<dbReference type="SUPFAM" id="SSF51556">
    <property type="entry name" value="Metallo-dependent hydrolases"/>
    <property type="match status" value="1"/>
</dbReference>
<feature type="binding site" evidence="6">
    <location>
        <position position="62"/>
    </location>
    <ligand>
        <name>Zn(2+)</name>
        <dbReference type="ChEBI" id="CHEBI:29105"/>
        <label>1</label>
    </ligand>
</feature>
<feature type="binding site" evidence="6">
    <location>
        <position position="305"/>
    </location>
    <ligand>
        <name>Zn(2+)</name>
        <dbReference type="ChEBI" id="CHEBI:29105"/>
        <label>1</label>
    </ligand>
</feature>
<dbReference type="RefSeq" id="WP_131157124.1">
    <property type="nucleotide sequence ID" value="NZ_CP036402.1"/>
</dbReference>
<dbReference type="InterPro" id="IPR032466">
    <property type="entry name" value="Metal_Hydrolase"/>
</dbReference>
<dbReference type="PANTHER" id="PTHR43668:SF2">
    <property type="entry name" value="ALLANTOINASE"/>
    <property type="match status" value="1"/>
</dbReference>
<dbReference type="PANTHER" id="PTHR43668">
    <property type="entry name" value="ALLANTOINASE"/>
    <property type="match status" value="1"/>
</dbReference>
<dbReference type="Proteomes" id="UP000291469">
    <property type="component" value="Chromosome"/>
</dbReference>
<dbReference type="GO" id="GO:0006145">
    <property type="term" value="P:purine nucleobase catabolic process"/>
    <property type="evidence" value="ECO:0007669"/>
    <property type="project" value="TreeGrafter"/>
</dbReference>
<dbReference type="GO" id="GO:0005737">
    <property type="term" value="C:cytoplasm"/>
    <property type="evidence" value="ECO:0007669"/>
    <property type="project" value="TreeGrafter"/>
</dbReference>
<feature type="domain" description="Dihydroorotase catalytic" evidence="7">
    <location>
        <begin position="50"/>
        <end position="235"/>
    </location>
</feature>
<evidence type="ECO:0000259" key="7">
    <source>
        <dbReference type="Pfam" id="PF12890"/>
    </source>
</evidence>
<keyword evidence="3 6" id="KW-0479">Metal-binding</keyword>
<reference evidence="8 9" key="1">
    <citation type="submission" date="2019-01" db="EMBL/GenBank/DDBJ databases">
        <title>Egibacter rhizosphaerae EGI 80759T.</title>
        <authorList>
            <person name="Chen D.-D."/>
            <person name="Tian Y."/>
            <person name="Jiao J.-Y."/>
            <person name="Zhang X.-T."/>
            <person name="Zhang Y.-G."/>
            <person name="Zhang Y."/>
            <person name="Xiao M."/>
            <person name="Shu W.-S."/>
            <person name="Li W.-J."/>
        </authorList>
    </citation>
    <scope>NUCLEOTIDE SEQUENCE [LARGE SCALE GENOMIC DNA]</scope>
    <source>
        <strain evidence="8 9">EGI 80759</strain>
    </source>
</reference>
<evidence type="ECO:0000256" key="1">
    <source>
        <dbReference type="ARBA" id="ARBA00002368"/>
    </source>
</evidence>
<dbReference type="GO" id="GO:0004151">
    <property type="term" value="F:dihydroorotase activity"/>
    <property type="evidence" value="ECO:0007669"/>
    <property type="project" value="UniProtKB-UniRule"/>
</dbReference>
<dbReference type="Gene3D" id="3.20.20.140">
    <property type="entry name" value="Metal-dependent hydrolases"/>
    <property type="match status" value="1"/>
</dbReference>
<keyword evidence="4 6" id="KW-0378">Hydrolase</keyword>
<dbReference type="AlphaFoldDB" id="A0A411YLN3"/>
<comment type="pathway">
    <text evidence="6">Pyrimidine metabolism; UMP biosynthesis via de novo pathway; (S)-dihydroorotate from bicarbonate: step 3/3.</text>
</comment>
<dbReference type="PROSITE" id="PS00483">
    <property type="entry name" value="DIHYDROOROTASE_2"/>
    <property type="match status" value="1"/>
</dbReference>
<comment type="catalytic activity">
    <reaction evidence="6">
        <text>(S)-dihydroorotate + H2O = N-carbamoyl-L-aspartate + H(+)</text>
        <dbReference type="Rhea" id="RHEA:24296"/>
        <dbReference type="ChEBI" id="CHEBI:15377"/>
        <dbReference type="ChEBI" id="CHEBI:15378"/>
        <dbReference type="ChEBI" id="CHEBI:30864"/>
        <dbReference type="ChEBI" id="CHEBI:32814"/>
        <dbReference type="EC" id="3.5.2.3"/>
    </reaction>
</comment>
<dbReference type="InterPro" id="IPR024403">
    <property type="entry name" value="DHOase_cat"/>
</dbReference>
<dbReference type="Pfam" id="PF12890">
    <property type="entry name" value="DHOase"/>
    <property type="match status" value="1"/>
</dbReference>
<gene>
    <name evidence="6" type="primary">pyrC</name>
    <name evidence="8" type="ORF">ER308_19485</name>
</gene>
<evidence type="ECO:0000256" key="4">
    <source>
        <dbReference type="ARBA" id="ARBA00022801"/>
    </source>
</evidence>
<dbReference type="NCBIfam" id="TIGR00857">
    <property type="entry name" value="pyrC_multi"/>
    <property type="match status" value="1"/>
</dbReference>
<feature type="binding site" evidence="6">
    <location>
        <position position="94"/>
    </location>
    <ligand>
        <name>substrate</name>
    </ligand>
</feature>
<feature type="binding site" evidence="6">
    <location>
        <position position="278"/>
    </location>
    <ligand>
        <name>substrate</name>
    </ligand>
</feature>
<comment type="cofactor">
    <cofactor evidence="6">
        <name>Zn(2+)</name>
        <dbReference type="ChEBI" id="CHEBI:29105"/>
    </cofactor>
    <text evidence="6">Binds 2 Zn(2+) ions per subunit.</text>
</comment>
<feature type="binding site" evidence="6">
    <location>
        <position position="152"/>
    </location>
    <ligand>
        <name>Zn(2+)</name>
        <dbReference type="ChEBI" id="CHEBI:29105"/>
        <label>1</label>
    </ligand>
</feature>
<feature type="binding site" evidence="6">
    <location>
        <position position="60"/>
    </location>
    <ligand>
        <name>Zn(2+)</name>
        <dbReference type="ChEBI" id="CHEBI:29105"/>
        <label>1</label>
    </ligand>
</feature>
<dbReference type="InterPro" id="IPR004722">
    <property type="entry name" value="DHOase"/>
</dbReference>
<keyword evidence="5 6" id="KW-0665">Pyrimidine biosynthesis</keyword>
<feature type="active site" evidence="6">
    <location>
        <position position="305"/>
    </location>
</feature>
<keyword evidence="6" id="KW-0862">Zinc</keyword>